<keyword evidence="1" id="KW-0472">Membrane</keyword>
<dbReference type="EMBL" id="AP019769">
    <property type="protein sequence ID" value="BBL45335.1"/>
    <property type="molecule type" value="Genomic_DNA"/>
</dbReference>
<keyword evidence="1" id="KW-0812">Transmembrane</keyword>
<organism evidence="2 3">
    <name type="scientific">Nanobdella aerobiophila</name>
    <dbReference type="NCBI Taxonomy" id="2586965"/>
    <lineage>
        <taxon>Archaea</taxon>
        <taxon>Nanobdellota</taxon>
        <taxon>Nanobdellia</taxon>
        <taxon>Nanobdellales</taxon>
        <taxon>Nanobdellaceae</taxon>
        <taxon>Nanobdella</taxon>
    </lineage>
</organism>
<evidence type="ECO:0000313" key="3">
    <source>
        <dbReference type="Proteomes" id="UP001055553"/>
    </source>
</evidence>
<evidence type="ECO:0000313" key="2">
    <source>
        <dbReference type="EMBL" id="BBL45335.1"/>
    </source>
</evidence>
<dbReference type="AlphaFoldDB" id="A0A915SXV4"/>
<dbReference type="KEGG" id="naer:MJ1_0161"/>
<keyword evidence="1" id="KW-1133">Transmembrane helix</keyword>
<gene>
    <name evidence="2" type="ORF">MJ1_0161</name>
</gene>
<name>A0A915SXV4_9ARCH</name>
<keyword evidence="3" id="KW-1185">Reference proteome</keyword>
<dbReference type="Proteomes" id="UP001055553">
    <property type="component" value="Chromosome"/>
</dbReference>
<evidence type="ECO:0000256" key="1">
    <source>
        <dbReference type="SAM" id="Phobius"/>
    </source>
</evidence>
<protein>
    <submittedName>
        <fullName evidence="2">Uncharacterized protein</fullName>
    </submittedName>
</protein>
<reference evidence="3" key="1">
    <citation type="journal article" date="2022" name="Int. J. Syst. Evol. Microbiol.">
        <title>Nanobdella aerobiophila gen. nov., sp. nov., a thermoacidophilic, obligate ectosymbiotic archaeon, and proposal of Nanobdellaceae fam. nov., Nanobdellales ord. nov. and Nanobdellia class. nov.</title>
        <authorList>
            <person name="Kato S."/>
            <person name="Ogasawara A."/>
            <person name="Itoh T."/>
            <person name="Sakai H.D."/>
            <person name="Shimizu M."/>
            <person name="Yuki M."/>
            <person name="Kaneko M."/>
            <person name="Takashina T."/>
            <person name="Ohkuma M."/>
        </authorList>
    </citation>
    <scope>NUCLEOTIDE SEQUENCE [LARGE SCALE GENOMIC DNA]</scope>
    <source>
        <strain evidence="3">MJ1</strain>
    </source>
</reference>
<proteinExistence type="predicted"/>
<accession>A0A915SXV4</accession>
<feature type="transmembrane region" description="Helical" evidence="1">
    <location>
        <begin position="12"/>
        <end position="29"/>
    </location>
</feature>
<sequence length="31" mass="3725">MDDDVKEIVFDFLLLVFSLFILIFGYWLSLL</sequence>